<sequence length="394" mass="42292">MKEVTRVSELAFLTVSIGWEEISLVLPALPFMTVVSWARIGSRNEGDTVQIGAYSFGDTQRNNNGTLRSTAEAIRNLFEAIVHADKAGLDYFAVGEHHTLSMPASSPGTVLAAAAGATTNIILGSGVSVISTDDPVRIFQQFATADAISGGRVEITAGRGSSVESFPLFGYSLNDYDRLYAEKLDLLMTLNNDTDASTTWSGTVRPALENAVVVPRPTHGSLPLWLATGGSAPSSVRAGELGLSIAYGIIGGIPSRFSALSDLYRRTAAAAGHAGENIRVSVATLGLVASTTAEAQDRFYPGWHNLQEEMGRLRGWPAPSRGDFESQATFPGPYYVGDPDSVAERMVDLHHHMGHMRHFLQGDFGGLPQDHFLEHLTLLATEVKPRVTRLLGKK</sequence>
<organism evidence="4 5">
    <name type="scientific">Alpinimonas psychrophila</name>
    <dbReference type="NCBI Taxonomy" id="748908"/>
    <lineage>
        <taxon>Bacteria</taxon>
        <taxon>Bacillati</taxon>
        <taxon>Actinomycetota</taxon>
        <taxon>Actinomycetes</taxon>
        <taxon>Micrococcales</taxon>
        <taxon>Microbacteriaceae</taxon>
        <taxon>Alpinimonas</taxon>
    </lineage>
</organism>
<dbReference type="InterPro" id="IPR036661">
    <property type="entry name" value="Luciferase-like_sf"/>
</dbReference>
<dbReference type="Pfam" id="PF00296">
    <property type="entry name" value="Bac_luciferase"/>
    <property type="match status" value="1"/>
</dbReference>
<protein>
    <submittedName>
        <fullName evidence="4">Alkanesulfonate monooxygenase SsuD/methylene tetrahydromethanopterin reductase-like flavin-dependent oxidoreductase (Luciferase family)</fullName>
    </submittedName>
</protein>
<dbReference type="Proteomes" id="UP000524237">
    <property type="component" value="Unassembled WGS sequence"/>
</dbReference>
<evidence type="ECO:0000256" key="1">
    <source>
        <dbReference type="ARBA" id="ARBA00023002"/>
    </source>
</evidence>
<dbReference type="PANTHER" id="PTHR30137">
    <property type="entry name" value="LUCIFERASE-LIKE MONOOXYGENASE"/>
    <property type="match status" value="1"/>
</dbReference>
<proteinExistence type="predicted"/>
<keyword evidence="5" id="KW-1185">Reference proteome</keyword>
<dbReference type="PANTHER" id="PTHR30137:SF8">
    <property type="entry name" value="BLR5498 PROTEIN"/>
    <property type="match status" value="1"/>
</dbReference>
<dbReference type="AlphaFoldDB" id="A0A7W3PNT0"/>
<evidence type="ECO:0000259" key="3">
    <source>
        <dbReference type="Pfam" id="PF00296"/>
    </source>
</evidence>
<reference evidence="4 5" key="1">
    <citation type="submission" date="2020-07" db="EMBL/GenBank/DDBJ databases">
        <title>Sequencing the genomes of 1000 actinobacteria strains.</title>
        <authorList>
            <person name="Klenk H.-P."/>
        </authorList>
    </citation>
    <scope>NUCLEOTIDE SEQUENCE [LARGE SCALE GENOMIC DNA]</scope>
    <source>
        <strain evidence="4 5">DSM 23737</strain>
    </source>
</reference>
<dbReference type="InterPro" id="IPR050766">
    <property type="entry name" value="Bact_Lucif_Oxidored"/>
</dbReference>
<keyword evidence="2 4" id="KW-0503">Monooxygenase</keyword>
<dbReference type="GO" id="GO:0016705">
    <property type="term" value="F:oxidoreductase activity, acting on paired donors, with incorporation or reduction of molecular oxygen"/>
    <property type="evidence" value="ECO:0007669"/>
    <property type="project" value="InterPro"/>
</dbReference>
<name>A0A7W3PNT0_9MICO</name>
<dbReference type="GO" id="GO:0005829">
    <property type="term" value="C:cytosol"/>
    <property type="evidence" value="ECO:0007669"/>
    <property type="project" value="TreeGrafter"/>
</dbReference>
<keyword evidence="1" id="KW-0560">Oxidoreductase</keyword>
<accession>A0A7W3PNT0</accession>
<dbReference type="InterPro" id="IPR011251">
    <property type="entry name" value="Luciferase-like_dom"/>
</dbReference>
<dbReference type="GO" id="GO:0004497">
    <property type="term" value="F:monooxygenase activity"/>
    <property type="evidence" value="ECO:0007669"/>
    <property type="project" value="UniProtKB-KW"/>
</dbReference>
<dbReference type="RefSeq" id="WP_246323507.1">
    <property type="nucleotide sequence ID" value="NZ_JACGWU010000001.1"/>
</dbReference>
<dbReference type="SUPFAM" id="SSF51679">
    <property type="entry name" value="Bacterial luciferase-like"/>
    <property type="match status" value="1"/>
</dbReference>
<feature type="domain" description="Luciferase-like" evidence="3">
    <location>
        <begin position="65"/>
        <end position="350"/>
    </location>
</feature>
<dbReference type="Gene3D" id="3.20.20.30">
    <property type="entry name" value="Luciferase-like domain"/>
    <property type="match status" value="1"/>
</dbReference>
<evidence type="ECO:0000256" key="2">
    <source>
        <dbReference type="ARBA" id="ARBA00023033"/>
    </source>
</evidence>
<comment type="caution">
    <text evidence="4">The sequence shown here is derived from an EMBL/GenBank/DDBJ whole genome shotgun (WGS) entry which is preliminary data.</text>
</comment>
<dbReference type="EMBL" id="JACGWU010000001">
    <property type="protein sequence ID" value="MBA8828735.1"/>
    <property type="molecule type" value="Genomic_DNA"/>
</dbReference>
<evidence type="ECO:0000313" key="4">
    <source>
        <dbReference type="EMBL" id="MBA8828735.1"/>
    </source>
</evidence>
<evidence type="ECO:0000313" key="5">
    <source>
        <dbReference type="Proteomes" id="UP000524237"/>
    </source>
</evidence>
<gene>
    <name evidence="4" type="ORF">FB555_000806</name>
</gene>